<dbReference type="EMBL" id="JABEQH010000007">
    <property type="protein sequence ID" value="MBB2175525.1"/>
    <property type="molecule type" value="Genomic_DNA"/>
</dbReference>
<gene>
    <name evidence="1" type="ORF">HLH21_06215</name>
</gene>
<proteinExistence type="predicted"/>
<evidence type="ECO:0000313" key="1">
    <source>
        <dbReference type="EMBL" id="MBB2175525.1"/>
    </source>
</evidence>
<dbReference type="Proteomes" id="UP000561066">
    <property type="component" value="Unassembled WGS sequence"/>
</dbReference>
<accession>A0A7W4J6C4</accession>
<keyword evidence="2" id="KW-1185">Reference proteome</keyword>
<name>A0A7W4J6C4_9PROT</name>
<evidence type="ECO:0000313" key="2">
    <source>
        <dbReference type="Proteomes" id="UP000561066"/>
    </source>
</evidence>
<protein>
    <submittedName>
        <fullName evidence="1">DUF1491 family protein</fullName>
    </submittedName>
</protein>
<organism evidence="1 2">
    <name type="scientific">Gluconacetobacter johannae</name>
    <dbReference type="NCBI Taxonomy" id="112140"/>
    <lineage>
        <taxon>Bacteria</taxon>
        <taxon>Pseudomonadati</taxon>
        <taxon>Pseudomonadota</taxon>
        <taxon>Alphaproteobacteria</taxon>
        <taxon>Acetobacterales</taxon>
        <taxon>Acetobacteraceae</taxon>
        <taxon>Gluconacetobacter</taxon>
    </lineage>
</organism>
<dbReference type="Gene3D" id="3.40.1530.20">
    <property type="entry name" value="Protein of unknown function (DUF1491)"/>
    <property type="match status" value="1"/>
</dbReference>
<dbReference type="Pfam" id="PF07372">
    <property type="entry name" value="DUF1491"/>
    <property type="match status" value="1"/>
</dbReference>
<sequence>MTEARLRTGLWAAAVIRHANQTGHPAMVLRRGDADAGGVLAVLLGRDGRLSVLGQTRAPDGRPAWIRGTGADPVDQQTADAYIARQVGRDPDLWVLEFDAPDLVPPFEALLI</sequence>
<dbReference type="RefSeq" id="WP_182942411.1">
    <property type="nucleotide sequence ID" value="NZ_JABEQH010000007.1"/>
</dbReference>
<dbReference type="InterPro" id="IPR009964">
    <property type="entry name" value="DUF1491"/>
</dbReference>
<dbReference type="AlphaFoldDB" id="A0A7W4J6C4"/>
<reference evidence="1 2" key="1">
    <citation type="submission" date="2020-04" db="EMBL/GenBank/DDBJ databases">
        <title>Description of novel Gluconacetobacter.</title>
        <authorList>
            <person name="Sombolestani A."/>
        </authorList>
    </citation>
    <scope>NUCLEOTIDE SEQUENCE [LARGE SCALE GENOMIC DNA]</scope>
    <source>
        <strain evidence="1 2">LMG 21312</strain>
    </source>
</reference>
<comment type="caution">
    <text evidence="1">The sequence shown here is derived from an EMBL/GenBank/DDBJ whole genome shotgun (WGS) entry which is preliminary data.</text>
</comment>